<keyword evidence="6 7" id="KW-0472">Membrane</keyword>
<keyword evidence="10" id="KW-1185">Reference proteome</keyword>
<dbReference type="Proteomes" id="UP001371224">
    <property type="component" value="Unassembled WGS sequence"/>
</dbReference>
<dbReference type="Pfam" id="PF07690">
    <property type="entry name" value="MFS_1"/>
    <property type="match status" value="1"/>
</dbReference>
<evidence type="ECO:0000256" key="7">
    <source>
        <dbReference type="SAM" id="Phobius"/>
    </source>
</evidence>
<evidence type="ECO:0000313" key="9">
    <source>
        <dbReference type="EMBL" id="MEJ1088720.1"/>
    </source>
</evidence>
<organism evidence="9 10">
    <name type="scientific">Microbacterium bandirmense</name>
    <dbReference type="NCBI Taxonomy" id="3122050"/>
    <lineage>
        <taxon>Bacteria</taxon>
        <taxon>Bacillati</taxon>
        <taxon>Actinomycetota</taxon>
        <taxon>Actinomycetes</taxon>
        <taxon>Micrococcales</taxon>
        <taxon>Microbacteriaceae</taxon>
        <taxon>Microbacterium</taxon>
    </lineage>
</organism>
<proteinExistence type="inferred from homology"/>
<evidence type="ECO:0000313" key="10">
    <source>
        <dbReference type="Proteomes" id="UP001371224"/>
    </source>
</evidence>
<feature type="transmembrane region" description="Helical" evidence="7">
    <location>
        <begin position="85"/>
        <end position="106"/>
    </location>
</feature>
<feature type="transmembrane region" description="Helical" evidence="7">
    <location>
        <begin position="225"/>
        <end position="245"/>
    </location>
</feature>
<evidence type="ECO:0000259" key="8">
    <source>
        <dbReference type="PROSITE" id="PS50850"/>
    </source>
</evidence>
<feature type="domain" description="Major facilitator superfamily (MFS) profile" evidence="8">
    <location>
        <begin position="19"/>
        <end position="404"/>
    </location>
</feature>
<protein>
    <submittedName>
        <fullName evidence="9">MFS transporter</fullName>
    </submittedName>
</protein>
<sequence>MTAPTPAQATTELKGGFAQVVLAMIASTFGFWAWMSISPLQQTYATEMGLDEGQISLMLATPVLVGALGRIVVGALTDRFGGRRMFAAVLLLSAPAVLLVALAGSIGSFPLLLVAGFYLGVAGTIFAVGVPFSSAWFPPERRGFANGVFGMGMIGTAVSAMLTPRMADSIGYLPTHLVIAGALVVMAALVWFFMKESPVWEPSRDKLIPKVTGALKLRVTWEMSFLYGIVFGGFVAFSTFLPKYLTTIYPEVDVLGAGARTALFAAAAVVARPIGGVLADRFGPKVISLISLGGIVTLAYIVGQQPPEGVVTGAVFILMAGAMGLGMGAVFAWIGPSTPKDKVGAVSGVVAAAGGLGGYFPPLVMGATYHPETNSYWLGLWLLVLVGAFALVVAGMLKDVGRKS</sequence>
<comment type="similarity">
    <text evidence="2">Belongs to the major facilitator superfamily. Nitrate/nitrite porter (TC 2.A.1.8) family.</text>
</comment>
<evidence type="ECO:0000256" key="5">
    <source>
        <dbReference type="ARBA" id="ARBA00023063"/>
    </source>
</evidence>
<dbReference type="RefSeq" id="WP_337332376.1">
    <property type="nucleotide sequence ID" value="NZ_JBBDGM010000007.1"/>
</dbReference>
<feature type="transmembrane region" description="Helical" evidence="7">
    <location>
        <begin position="175"/>
        <end position="194"/>
    </location>
</feature>
<dbReference type="SUPFAM" id="SSF103473">
    <property type="entry name" value="MFS general substrate transporter"/>
    <property type="match status" value="1"/>
</dbReference>
<gene>
    <name evidence="9" type="ORF">WDU99_10365</name>
</gene>
<dbReference type="EMBL" id="JBBDGM010000007">
    <property type="protein sequence ID" value="MEJ1088720.1"/>
    <property type="molecule type" value="Genomic_DNA"/>
</dbReference>
<name>A0ABU8LCI1_9MICO</name>
<dbReference type="InterPro" id="IPR044772">
    <property type="entry name" value="NO3_transporter"/>
</dbReference>
<feature type="transmembrane region" description="Helical" evidence="7">
    <location>
        <begin position="345"/>
        <end position="364"/>
    </location>
</feature>
<accession>A0ABU8LCI1</accession>
<feature type="transmembrane region" description="Helical" evidence="7">
    <location>
        <begin position="286"/>
        <end position="303"/>
    </location>
</feature>
<feature type="transmembrane region" description="Helical" evidence="7">
    <location>
        <begin position="309"/>
        <end position="333"/>
    </location>
</feature>
<feature type="transmembrane region" description="Helical" evidence="7">
    <location>
        <begin position="144"/>
        <end position="163"/>
    </location>
</feature>
<dbReference type="Gene3D" id="1.20.1250.20">
    <property type="entry name" value="MFS general substrate transporter like domains"/>
    <property type="match status" value="2"/>
</dbReference>
<dbReference type="InterPro" id="IPR011701">
    <property type="entry name" value="MFS"/>
</dbReference>
<keyword evidence="5" id="KW-0534">Nitrate assimilation</keyword>
<feature type="transmembrane region" description="Helical" evidence="7">
    <location>
        <begin position="55"/>
        <end position="73"/>
    </location>
</feature>
<dbReference type="InterPro" id="IPR036259">
    <property type="entry name" value="MFS_trans_sf"/>
</dbReference>
<feature type="transmembrane region" description="Helical" evidence="7">
    <location>
        <begin position="257"/>
        <end position="279"/>
    </location>
</feature>
<feature type="transmembrane region" description="Helical" evidence="7">
    <location>
        <begin position="16"/>
        <end position="35"/>
    </location>
</feature>
<feature type="transmembrane region" description="Helical" evidence="7">
    <location>
        <begin position="376"/>
        <end position="397"/>
    </location>
</feature>
<evidence type="ECO:0000256" key="6">
    <source>
        <dbReference type="ARBA" id="ARBA00023136"/>
    </source>
</evidence>
<comment type="subcellular location">
    <subcellularLocation>
        <location evidence="1">Cell membrane</location>
        <topology evidence="1">Multi-pass membrane protein</topology>
    </subcellularLocation>
</comment>
<reference evidence="9 10" key="1">
    <citation type="submission" date="2024-02" db="EMBL/GenBank/DDBJ databases">
        <authorList>
            <person name="Saticioglu I.B."/>
        </authorList>
    </citation>
    <scope>NUCLEOTIDE SEQUENCE [LARGE SCALE GENOMIC DNA]</scope>
    <source>
        <strain evidence="9 10">Mu-80</strain>
    </source>
</reference>
<dbReference type="InterPro" id="IPR020846">
    <property type="entry name" value="MFS_dom"/>
</dbReference>
<dbReference type="PANTHER" id="PTHR23515">
    <property type="entry name" value="HIGH-AFFINITY NITRATE TRANSPORTER 2.3"/>
    <property type="match status" value="1"/>
</dbReference>
<evidence type="ECO:0000256" key="4">
    <source>
        <dbReference type="ARBA" id="ARBA00022989"/>
    </source>
</evidence>
<comment type="caution">
    <text evidence="9">The sequence shown here is derived from an EMBL/GenBank/DDBJ whole genome shotgun (WGS) entry which is preliminary data.</text>
</comment>
<evidence type="ECO:0000256" key="2">
    <source>
        <dbReference type="ARBA" id="ARBA00008432"/>
    </source>
</evidence>
<feature type="transmembrane region" description="Helical" evidence="7">
    <location>
        <begin position="112"/>
        <end position="132"/>
    </location>
</feature>
<keyword evidence="3 7" id="KW-0812">Transmembrane</keyword>
<evidence type="ECO:0000256" key="3">
    <source>
        <dbReference type="ARBA" id="ARBA00022692"/>
    </source>
</evidence>
<evidence type="ECO:0000256" key="1">
    <source>
        <dbReference type="ARBA" id="ARBA00004651"/>
    </source>
</evidence>
<dbReference type="PROSITE" id="PS50850">
    <property type="entry name" value="MFS"/>
    <property type="match status" value="1"/>
</dbReference>
<keyword evidence="4 7" id="KW-1133">Transmembrane helix</keyword>